<dbReference type="Gene3D" id="3.40.50.720">
    <property type="entry name" value="NAD(P)-binding Rossmann-like Domain"/>
    <property type="match status" value="1"/>
</dbReference>
<dbReference type="OrthoDB" id="60984at2759"/>
<dbReference type="EC" id="1.1.1.49" evidence="3 9"/>
<dbReference type="GO" id="GO:0006006">
    <property type="term" value="P:glucose metabolic process"/>
    <property type="evidence" value="ECO:0007669"/>
    <property type="project" value="UniProtKB-KW"/>
</dbReference>
<evidence type="ECO:0000256" key="9">
    <source>
        <dbReference type="RuleBase" id="RU362120"/>
    </source>
</evidence>
<reference evidence="12 13" key="1">
    <citation type="journal article" date="2015" name="Genome Biol. Evol.">
        <title>Phylogenomic analyses indicate that early fungi evolved digesting cell walls of algal ancestors of land plants.</title>
        <authorList>
            <person name="Chang Y."/>
            <person name="Wang S."/>
            <person name="Sekimoto S."/>
            <person name="Aerts A.L."/>
            <person name="Choi C."/>
            <person name="Clum A."/>
            <person name="LaButti K.M."/>
            <person name="Lindquist E.A."/>
            <person name="Yee Ngan C."/>
            <person name="Ohm R.A."/>
            <person name="Salamov A.A."/>
            <person name="Grigoriev I.V."/>
            <person name="Spatafora J.W."/>
            <person name="Berbee M.L."/>
        </authorList>
    </citation>
    <scope>NUCLEOTIDE SEQUENCE [LARGE SCALE GENOMIC DNA]</scope>
    <source>
        <strain evidence="12 13">NRRL 28638</strain>
    </source>
</reference>
<dbReference type="GO" id="GO:0004345">
    <property type="term" value="F:glucose-6-phosphate dehydrogenase activity"/>
    <property type="evidence" value="ECO:0007669"/>
    <property type="project" value="UniProtKB-EC"/>
</dbReference>
<evidence type="ECO:0000256" key="7">
    <source>
        <dbReference type="ARBA" id="ARBA00023002"/>
    </source>
</evidence>
<dbReference type="GO" id="GO:0005829">
    <property type="term" value="C:cytosol"/>
    <property type="evidence" value="ECO:0007669"/>
    <property type="project" value="TreeGrafter"/>
</dbReference>
<name>A0A137NXZ0_CONC2</name>
<dbReference type="UniPathway" id="UPA00115">
    <property type="reaction ID" value="UER00408"/>
</dbReference>
<dbReference type="PANTHER" id="PTHR23429">
    <property type="entry name" value="GLUCOSE-6-PHOSPHATE 1-DEHYDROGENASE G6PD"/>
    <property type="match status" value="1"/>
</dbReference>
<dbReference type="EMBL" id="KQ964630">
    <property type="protein sequence ID" value="KXN67531.1"/>
    <property type="molecule type" value="Genomic_DNA"/>
</dbReference>
<dbReference type="SUPFAM" id="SSF51735">
    <property type="entry name" value="NAD(P)-binding Rossmann-fold domains"/>
    <property type="match status" value="1"/>
</dbReference>
<dbReference type="InterPro" id="IPR019796">
    <property type="entry name" value="G6P_DH_AS"/>
</dbReference>
<comment type="pathway">
    <text evidence="1 9">Carbohydrate degradation; pentose phosphate pathway; D-ribulose 5-phosphate from D-glucose 6-phosphate (oxidative stage): step 1/3.</text>
</comment>
<dbReference type="NCBIfam" id="TIGR00871">
    <property type="entry name" value="zwf"/>
    <property type="match status" value="1"/>
</dbReference>
<dbReference type="PANTHER" id="PTHR23429:SF0">
    <property type="entry name" value="GLUCOSE-6-PHOSPHATE 1-DEHYDROGENASE"/>
    <property type="match status" value="1"/>
</dbReference>
<dbReference type="GO" id="GO:0009051">
    <property type="term" value="P:pentose-phosphate shunt, oxidative branch"/>
    <property type="evidence" value="ECO:0007669"/>
    <property type="project" value="EnsemblFungi"/>
</dbReference>
<dbReference type="InterPro" id="IPR001282">
    <property type="entry name" value="G6P_DH"/>
</dbReference>
<comment type="similarity">
    <text evidence="2 9">Belongs to the glucose-6-phosphate dehydrogenase family.</text>
</comment>
<dbReference type="OMA" id="ERAGYYE"/>
<comment type="function">
    <text evidence="9">Catalyzes the rate-limiting step of the oxidative pentose-phosphate pathway, which represents a route for the dissimilation of carbohydrates besides glycolysis.</text>
</comment>
<dbReference type="GO" id="GO:0042542">
    <property type="term" value="P:response to hydrogen peroxide"/>
    <property type="evidence" value="ECO:0007669"/>
    <property type="project" value="EnsemblFungi"/>
</dbReference>
<evidence type="ECO:0000256" key="5">
    <source>
        <dbReference type="ARBA" id="ARBA00022526"/>
    </source>
</evidence>
<dbReference type="PIRSF" id="PIRSF000110">
    <property type="entry name" value="G6PD"/>
    <property type="match status" value="1"/>
</dbReference>
<feature type="domain" description="Glucose-6-phosphate dehydrogenase C-terminal" evidence="11">
    <location>
        <begin position="189"/>
        <end position="473"/>
    </location>
</feature>
<dbReference type="InterPro" id="IPR022674">
    <property type="entry name" value="G6P_DH_NAD-bd"/>
</dbReference>
<proteinExistence type="inferred from homology"/>
<dbReference type="SUPFAM" id="SSF55347">
    <property type="entry name" value="Glyceraldehyde-3-phosphate dehydrogenase-like, C-terminal domain"/>
    <property type="match status" value="1"/>
</dbReference>
<dbReference type="Pfam" id="PF02781">
    <property type="entry name" value="G6PD_C"/>
    <property type="match status" value="1"/>
</dbReference>
<evidence type="ECO:0000259" key="11">
    <source>
        <dbReference type="Pfam" id="PF02781"/>
    </source>
</evidence>
<dbReference type="STRING" id="796925.A0A137NXZ0"/>
<dbReference type="GO" id="GO:0050661">
    <property type="term" value="F:NADP binding"/>
    <property type="evidence" value="ECO:0007669"/>
    <property type="project" value="InterPro"/>
</dbReference>
<keyword evidence="6 9" id="KW-0521">NADP</keyword>
<dbReference type="Pfam" id="PF00479">
    <property type="entry name" value="G6PD_N"/>
    <property type="match status" value="1"/>
</dbReference>
<evidence type="ECO:0000256" key="4">
    <source>
        <dbReference type="ARBA" id="ARBA00020444"/>
    </source>
</evidence>
<evidence type="ECO:0000313" key="13">
    <source>
        <dbReference type="Proteomes" id="UP000070444"/>
    </source>
</evidence>
<dbReference type="FunFam" id="3.30.360.10:FF:000018">
    <property type="entry name" value="Glucose-6-phosphate 1-dehydrogenase"/>
    <property type="match status" value="1"/>
</dbReference>
<evidence type="ECO:0000256" key="1">
    <source>
        <dbReference type="ARBA" id="ARBA00004937"/>
    </source>
</evidence>
<dbReference type="Gene3D" id="3.30.360.10">
    <property type="entry name" value="Dihydrodipicolinate Reductase, domain 2"/>
    <property type="match status" value="1"/>
</dbReference>
<evidence type="ECO:0000256" key="8">
    <source>
        <dbReference type="ARBA" id="ARBA00023277"/>
    </source>
</evidence>
<dbReference type="InterPro" id="IPR036291">
    <property type="entry name" value="NAD(P)-bd_dom_sf"/>
</dbReference>
<evidence type="ECO:0000256" key="3">
    <source>
        <dbReference type="ARBA" id="ARBA00013019"/>
    </source>
</evidence>
<evidence type="ECO:0000256" key="6">
    <source>
        <dbReference type="ARBA" id="ARBA00022857"/>
    </source>
</evidence>
<dbReference type="AlphaFoldDB" id="A0A137NXZ0"/>
<keyword evidence="5 9" id="KW-0313">Glucose metabolism</keyword>
<keyword evidence="8 9" id="KW-0119">Carbohydrate metabolism</keyword>
<evidence type="ECO:0000256" key="2">
    <source>
        <dbReference type="ARBA" id="ARBA00009975"/>
    </source>
</evidence>
<protein>
    <recommendedName>
        <fullName evidence="4 9">Glucose-6-phosphate 1-dehydrogenase</fullName>
        <ecNumber evidence="3 9">1.1.1.49</ecNumber>
    </recommendedName>
</protein>
<sequence>MTTYDSTVIVVFGASGDLAKKKTFPALFGVYKHEFMPPNSKIFGYARSQMDEASFHSRITEKIKVTDSEKHLINEFVQFTEYVQGKYDETASFQKLNKELEKFEGPAKNKRRIFYLATPPSVYGVIAKGLKESCYVENGANRVVIEKPFGMDTQSSRELGQQVGSLWKEDEIYRIDHYLGKEMVKNIITLRFANVFFSAIWNRERIDNVQITFKEPFGTEGRGGYFDEFGIIRDVIQNHLIQVLCYVAMDKPKSLSSEDIRDEKVKVLKCIAPLKKENLVVGQYIGSEDGTKPAYKDDETVNKDSNVPTYAAVALKIDNDRWRDVPFLIKCGKALDEHKVEIRIQFREVPGALFGEQSRNELVIRLQPNEAVYVKFINKLPGLEMQPIVTELDLTYKDRFPDKRIPDAYEALILDVLNDNHSNFVRDDELDAAWEIFTPVLHQIDAKEIISEPYHYGSRGPASADELIYRHGYRRGTASYTWGEGKNQKL</sequence>
<dbReference type="InterPro" id="IPR022675">
    <property type="entry name" value="G6P_DH_C"/>
</dbReference>
<dbReference type="PRINTS" id="PR00079">
    <property type="entry name" value="G6PDHDRGNASE"/>
</dbReference>
<evidence type="ECO:0000313" key="12">
    <source>
        <dbReference type="EMBL" id="KXN67531.1"/>
    </source>
</evidence>
<keyword evidence="13" id="KW-1185">Reference proteome</keyword>
<dbReference type="PROSITE" id="PS00069">
    <property type="entry name" value="G6P_DEHYDROGENASE"/>
    <property type="match status" value="1"/>
</dbReference>
<evidence type="ECO:0000259" key="10">
    <source>
        <dbReference type="Pfam" id="PF00479"/>
    </source>
</evidence>
<gene>
    <name evidence="12" type="ORF">CONCODRAFT_10392</name>
</gene>
<keyword evidence="7 9" id="KW-0560">Oxidoreductase</keyword>
<comment type="catalytic activity">
    <reaction evidence="9">
        <text>D-glucose 6-phosphate + NADP(+) = 6-phospho-D-glucono-1,5-lactone + NADPH + H(+)</text>
        <dbReference type="Rhea" id="RHEA:15841"/>
        <dbReference type="ChEBI" id="CHEBI:15378"/>
        <dbReference type="ChEBI" id="CHEBI:57783"/>
        <dbReference type="ChEBI" id="CHEBI:57955"/>
        <dbReference type="ChEBI" id="CHEBI:58349"/>
        <dbReference type="ChEBI" id="CHEBI:61548"/>
        <dbReference type="EC" id="1.1.1.49"/>
    </reaction>
</comment>
<dbReference type="HAMAP" id="MF_00966">
    <property type="entry name" value="G6PD"/>
    <property type="match status" value="1"/>
</dbReference>
<organism evidence="12 13">
    <name type="scientific">Conidiobolus coronatus (strain ATCC 28846 / CBS 209.66 / NRRL 28638)</name>
    <name type="common">Delacroixia coronata</name>
    <dbReference type="NCBI Taxonomy" id="796925"/>
    <lineage>
        <taxon>Eukaryota</taxon>
        <taxon>Fungi</taxon>
        <taxon>Fungi incertae sedis</taxon>
        <taxon>Zoopagomycota</taxon>
        <taxon>Entomophthoromycotina</taxon>
        <taxon>Entomophthoromycetes</taxon>
        <taxon>Entomophthorales</taxon>
        <taxon>Ancylistaceae</taxon>
        <taxon>Conidiobolus</taxon>
    </lineage>
</organism>
<feature type="domain" description="Glucose-6-phosphate dehydrogenase NAD-binding" evidence="10">
    <location>
        <begin position="10"/>
        <end position="186"/>
    </location>
</feature>
<accession>A0A137NXZ0</accession>
<dbReference type="Proteomes" id="UP000070444">
    <property type="component" value="Unassembled WGS sequence"/>
</dbReference>